<gene>
    <name evidence="4" type="ORF">SAMN04488557_3711</name>
</gene>
<proteinExistence type="inferred from homology"/>
<dbReference type="STRING" id="51670.SAMN04488557_3711"/>
<evidence type="ECO:0000313" key="5">
    <source>
        <dbReference type="Proteomes" id="UP000199423"/>
    </source>
</evidence>
<evidence type="ECO:0000256" key="3">
    <source>
        <dbReference type="ARBA" id="ARBA00023186"/>
    </source>
</evidence>
<evidence type="ECO:0000256" key="1">
    <source>
        <dbReference type="ARBA" id="ARBA00008571"/>
    </source>
</evidence>
<keyword evidence="5" id="KW-1185">Reference proteome</keyword>
<name>A0A1I7NV58_9HYPH</name>
<dbReference type="InterPro" id="IPR036714">
    <property type="entry name" value="SDH_sf"/>
</dbReference>
<evidence type="ECO:0000313" key="4">
    <source>
        <dbReference type="EMBL" id="SFV38522.1"/>
    </source>
</evidence>
<dbReference type="InterPro" id="IPR005631">
    <property type="entry name" value="SDH"/>
</dbReference>
<reference evidence="5" key="1">
    <citation type="submission" date="2016-10" db="EMBL/GenBank/DDBJ databases">
        <authorList>
            <person name="Varghese N."/>
            <person name="Submissions S."/>
        </authorList>
    </citation>
    <scope>NUCLEOTIDE SEQUENCE [LARGE SCALE GENOMIC DNA]</scope>
    <source>
        <strain evidence="5">DSM 1565</strain>
    </source>
</reference>
<dbReference type="AlphaFoldDB" id="A0A1I7NV58"/>
<dbReference type="EMBL" id="FPCH01000004">
    <property type="protein sequence ID" value="SFV38522.1"/>
    <property type="molecule type" value="Genomic_DNA"/>
</dbReference>
<keyword evidence="3" id="KW-0143">Chaperone</keyword>
<comment type="similarity">
    <text evidence="1">Belongs to the SdhE FAD assembly factor family.</text>
</comment>
<accession>A0A1I7NV58</accession>
<dbReference type="SUPFAM" id="SSF109910">
    <property type="entry name" value="YgfY-like"/>
    <property type="match status" value="1"/>
</dbReference>
<protein>
    <recommendedName>
        <fullName evidence="2">FAD assembly factor SdhE</fullName>
    </recommendedName>
</protein>
<dbReference type="Gene3D" id="1.10.150.250">
    <property type="entry name" value="Flavinator of succinate dehydrogenase"/>
    <property type="match status" value="1"/>
</dbReference>
<evidence type="ECO:0000256" key="2">
    <source>
        <dbReference type="ARBA" id="ARBA00019418"/>
    </source>
</evidence>
<sequence>MAHRDGRPALSQAAADAFTIAMQPGLHMTDDLEARRRRASYRAHHRGTKEMDVLVGRYADDRLPSYTPEQIERFERFMTIPDPSLQQWIFSGQGYSGIEFEDLLNDIRAFHGLTAETR</sequence>
<dbReference type="Pfam" id="PF03937">
    <property type="entry name" value="Sdh5"/>
    <property type="match status" value="1"/>
</dbReference>
<dbReference type="Proteomes" id="UP000199423">
    <property type="component" value="Unassembled WGS sequence"/>
</dbReference>
<organism evidence="4 5">
    <name type="scientific">Hyphomicrobium facile</name>
    <dbReference type="NCBI Taxonomy" id="51670"/>
    <lineage>
        <taxon>Bacteria</taxon>
        <taxon>Pseudomonadati</taxon>
        <taxon>Pseudomonadota</taxon>
        <taxon>Alphaproteobacteria</taxon>
        <taxon>Hyphomicrobiales</taxon>
        <taxon>Hyphomicrobiaceae</taxon>
        <taxon>Hyphomicrobium</taxon>
    </lineage>
</organism>
<dbReference type="RefSeq" id="WP_244531359.1">
    <property type="nucleotide sequence ID" value="NZ_FPCH01000004.1"/>
</dbReference>